<evidence type="ECO:0000313" key="2">
    <source>
        <dbReference type="Proteomes" id="UP000285865"/>
    </source>
</evidence>
<proteinExistence type="predicted"/>
<name>A0A414ZR56_9FIRM</name>
<evidence type="ECO:0000313" key="1">
    <source>
        <dbReference type="EMBL" id="RHI25715.1"/>
    </source>
</evidence>
<dbReference type="AlphaFoldDB" id="A0A414ZR56"/>
<protein>
    <submittedName>
        <fullName evidence="1">Uncharacterized protein</fullName>
    </submittedName>
</protein>
<dbReference type="Proteomes" id="UP000285865">
    <property type="component" value="Unassembled WGS sequence"/>
</dbReference>
<dbReference type="EMBL" id="QRKN01000001">
    <property type="protein sequence ID" value="RHI25715.1"/>
    <property type="molecule type" value="Genomic_DNA"/>
</dbReference>
<accession>A0A414ZR56</accession>
<reference evidence="1 2" key="1">
    <citation type="submission" date="2018-08" db="EMBL/GenBank/DDBJ databases">
        <title>A genome reference for cultivated species of the human gut microbiota.</title>
        <authorList>
            <person name="Zou Y."/>
            <person name="Xue W."/>
            <person name="Luo G."/>
        </authorList>
    </citation>
    <scope>NUCLEOTIDE SEQUENCE [LARGE SCALE GENOMIC DNA]</scope>
    <source>
        <strain evidence="1 2">AM16-11</strain>
    </source>
</reference>
<comment type="caution">
    <text evidence="1">The sequence shown here is derived from an EMBL/GenBank/DDBJ whole genome shotgun (WGS) entry which is preliminary data.</text>
</comment>
<sequence length="73" mass="8470">MTNTEYETLHNTFFQNGNMNHLEECNSVNYHAITHEDTEILGAFCDITGFHGNNLQKLLILGYMSWQGENKYI</sequence>
<dbReference type="RefSeq" id="WP_118257191.1">
    <property type="nucleotide sequence ID" value="NZ_QRKN01000001.1"/>
</dbReference>
<gene>
    <name evidence="1" type="ORF">DW172_03265</name>
</gene>
<organism evidence="1 2">
    <name type="scientific">Agathobacter rectalis</name>
    <dbReference type="NCBI Taxonomy" id="39491"/>
    <lineage>
        <taxon>Bacteria</taxon>
        <taxon>Bacillati</taxon>
        <taxon>Bacillota</taxon>
        <taxon>Clostridia</taxon>
        <taxon>Lachnospirales</taxon>
        <taxon>Lachnospiraceae</taxon>
        <taxon>Agathobacter</taxon>
    </lineage>
</organism>